<sequence>MTVQSLPSVRVVEVGPRDGLQNIRESIPTSTKLELIRRLEGTGLSTIELTSVVSPRVIPQLADCRDVLGDEDVRRMSGKDLRLPVLVPNVKGLNIAIQHGVKEIAVFISATEGFSKANINCSVEQGIERAKNVASLALKSNIAVRGYVSCIFADPYDGPTQPSSVLRCVKELLDAGCYEVSLGDTLGVGSPSNVRSLITYLLNNNISAEKLAGHFHDTYGQAVANVWEAYNCGLQVFDSSIAGLGGCPFAPGAKGNVASEDLVYMFHNAGINTGVDLSKLVETGVWISEQLSRTNGSRAGTALAVKSKAMSSRKSKPPEDPSLQWDLAKETEGLQLHHSGVNLKIILNRPKNGNALTAPMISDLTSVVTDASKDPQISRIIITGNGKFFCTGMDLGKGSTPVAQGGSTSDAQFRRLSGLFEAIDQSPKVTIACLNGPAFGGGVGLAFSCDMRLGTRDASVTLSEVKLGLCPATISKYVIREWGVAFAREAMLSARPVSVEELRARGLISDVADDAEQLRTRLDMFLSRLKVASPDASRMSKELVRLGWAYGGGEEQVDGIKGLFEEMMRPAADGAHGVKEFQAGRKVDWDAFTQGTSKSKL</sequence>
<dbReference type="Gene3D" id="3.20.20.70">
    <property type="entry name" value="Aldolase class I"/>
    <property type="match status" value="1"/>
</dbReference>
<dbReference type="Pfam" id="PF00682">
    <property type="entry name" value="HMGL-like"/>
    <property type="match status" value="1"/>
</dbReference>
<dbReference type="AlphaFoldDB" id="A0A9W9L3L1"/>
<dbReference type="CDD" id="cd06558">
    <property type="entry name" value="crotonase-like"/>
    <property type="match status" value="1"/>
</dbReference>
<name>A0A9W9L3L1_9EURO</name>
<dbReference type="GO" id="GO:0004419">
    <property type="term" value="F:hydroxymethylglutaryl-CoA lyase activity"/>
    <property type="evidence" value="ECO:0007669"/>
    <property type="project" value="UniProtKB-EC"/>
</dbReference>
<comment type="similarity">
    <text evidence="2">Belongs to the HMG-CoA lyase family.</text>
</comment>
<keyword evidence="5" id="KW-0456">Lyase</keyword>
<protein>
    <recommendedName>
        <fullName evidence="3">hydroxymethylglutaryl-CoA lyase</fullName>
        <ecNumber evidence="3">4.1.3.4</ecNumber>
    </recommendedName>
</protein>
<dbReference type="PANTHER" id="PTHR42738">
    <property type="entry name" value="HYDROXYMETHYLGLUTARYL-COA LYASE"/>
    <property type="match status" value="1"/>
</dbReference>
<dbReference type="EMBL" id="JAPZBO010000008">
    <property type="protein sequence ID" value="KAJ5308394.1"/>
    <property type="molecule type" value="Genomic_DNA"/>
</dbReference>
<dbReference type="InterPro" id="IPR013785">
    <property type="entry name" value="Aldolase_TIM"/>
</dbReference>
<comment type="caution">
    <text evidence="8">The sequence shown here is derived from an EMBL/GenBank/DDBJ whole genome shotgun (WGS) entry which is preliminary data.</text>
</comment>
<reference evidence="8" key="2">
    <citation type="journal article" date="2023" name="IMA Fungus">
        <title>Comparative genomic study of the Penicillium genus elucidates a diverse pangenome and 15 lateral gene transfer events.</title>
        <authorList>
            <person name="Petersen C."/>
            <person name="Sorensen T."/>
            <person name="Nielsen M.R."/>
            <person name="Sondergaard T.E."/>
            <person name="Sorensen J.L."/>
            <person name="Fitzpatrick D.A."/>
            <person name="Frisvad J.C."/>
            <person name="Nielsen K.L."/>
        </authorList>
    </citation>
    <scope>NUCLEOTIDE SEQUENCE</scope>
    <source>
        <strain evidence="8">IBT 21472</strain>
    </source>
</reference>
<evidence type="ECO:0000256" key="3">
    <source>
        <dbReference type="ARBA" id="ARBA00012910"/>
    </source>
</evidence>
<dbReference type="GO" id="GO:0046872">
    <property type="term" value="F:metal ion binding"/>
    <property type="evidence" value="ECO:0007669"/>
    <property type="project" value="UniProtKB-KW"/>
</dbReference>
<evidence type="ECO:0000256" key="1">
    <source>
        <dbReference type="ARBA" id="ARBA00005143"/>
    </source>
</evidence>
<keyword evidence="9" id="KW-1185">Reference proteome</keyword>
<reference evidence="8" key="1">
    <citation type="submission" date="2022-12" db="EMBL/GenBank/DDBJ databases">
        <authorList>
            <person name="Petersen C."/>
        </authorList>
    </citation>
    <scope>NUCLEOTIDE SEQUENCE</scope>
    <source>
        <strain evidence="8">IBT 21472</strain>
    </source>
</reference>
<evidence type="ECO:0000256" key="2">
    <source>
        <dbReference type="ARBA" id="ARBA00009405"/>
    </source>
</evidence>
<keyword evidence="4" id="KW-0479">Metal-binding</keyword>
<evidence type="ECO:0000313" key="9">
    <source>
        <dbReference type="Proteomes" id="UP001147746"/>
    </source>
</evidence>
<evidence type="ECO:0000256" key="4">
    <source>
        <dbReference type="ARBA" id="ARBA00022723"/>
    </source>
</evidence>
<evidence type="ECO:0000256" key="5">
    <source>
        <dbReference type="ARBA" id="ARBA00023239"/>
    </source>
</evidence>
<dbReference type="InterPro" id="IPR000891">
    <property type="entry name" value="PYR_CT"/>
</dbReference>
<evidence type="ECO:0000256" key="6">
    <source>
        <dbReference type="ARBA" id="ARBA00049877"/>
    </source>
</evidence>
<accession>A0A9W9L3L1</accession>
<dbReference type="CDD" id="cd07938">
    <property type="entry name" value="DRE_TIM_HMGL"/>
    <property type="match status" value="1"/>
</dbReference>
<dbReference type="InterPro" id="IPR001753">
    <property type="entry name" value="Enoyl-CoA_hydra/iso"/>
</dbReference>
<dbReference type="InterPro" id="IPR029045">
    <property type="entry name" value="ClpP/crotonase-like_dom_sf"/>
</dbReference>
<dbReference type="SUPFAM" id="SSF51569">
    <property type="entry name" value="Aldolase"/>
    <property type="match status" value="1"/>
</dbReference>
<dbReference type="PROSITE" id="PS50991">
    <property type="entry name" value="PYR_CT"/>
    <property type="match status" value="1"/>
</dbReference>
<dbReference type="NCBIfam" id="NF004283">
    <property type="entry name" value="PRK05692.1"/>
    <property type="match status" value="1"/>
</dbReference>
<dbReference type="Proteomes" id="UP001147746">
    <property type="component" value="Unassembled WGS sequence"/>
</dbReference>
<dbReference type="SUPFAM" id="SSF52096">
    <property type="entry name" value="ClpP/crotonase"/>
    <property type="match status" value="1"/>
</dbReference>
<dbReference type="InterPro" id="IPR043594">
    <property type="entry name" value="HMGL"/>
</dbReference>
<organism evidence="8 9">
    <name type="scientific">Penicillium atrosanguineum</name>
    <dbReference type="NCBI Taxonomy" id="1132637"/>
    <lineage>
        <taxon>Eukaryota</taxon>
        <taxon>Fungi</taxon>
        <taxon>Dikarya</taxon>
        <taxon>Ascomycota</taxon>
        <taxon>Pezizomycotina</taxon>
        <taxon>Eurotiomycetes</taxon>
        <taxon>Eurotiomycetidae</taxon>
        <taxon>Eurotiales</taxon>
        <taxon>Aspergillaceae</taxon>
        <taxon>Penicillium</taxon>
    </lineage>
</organism>
<dbReference type="PANTHER" id="PTHR42738:SF17">
    <property type="entry name" value="HYDROXYMETHYLGLUTARYL-COA LYASE"/>
    <property type="match status" value="1"/>
</dbReference>
<comment type="catalytic activity">
    <reaction evidence="6">
        <text>(3S)-3-hydroxy-3-methylglutaryl-CoA = acetoacetate + acetyl-CoA</text>
        <dbReference type="Rhea" id="RHEA:24404"/>
        <dbReference type="ChEBI" id="CHEBI:13705"/>
        <dbReference type="ChEBI" id="CHEBI:43074"/>
        <dbReference type="ChEBI" id="CHEBI:57288"/>
        <dbReference type="EC" id="4.1.3.4"/>
    </reaction>
</comment>
<gene>
    <name evidence="8" type="ORF">N7476_009050</name>
</gene>
<dbReference type="Gene3D" id="3.90.226.10">
    <property type="entry name" value="2-enoyl-CoA Hydratase, Chain A, domain 1"/>
    <property type="match status" value="1"/>
</dbReference>
<dbReference type="GO" id="GO:0006552">
    <property type="term" value="P:L-leucine catabolic process"/>
    <property type="evidence" value="ECO:0007669"/>
    <property type="project" value="TreeGrafter"/>
</dbReference>
<proteinExistence type="inferred from homology"/>
<dbReference type="GO" id="GO:0046951">
    <property type="term" value="P:ketone body biosynthetic process"/>
    <property type="evidence" value="ECO:0007669"/>
    <property type="project" value="TreeGrafter"/>
</dbReference>
<dbReference type="FunFam" id="3.20.20.70:FF:000201">
    <property type="entry name" value="Hydroxymethylglutaryl-CoA lyase"/>
    <property type="match status" value="1"/>
</dbReference>
<comment type="pathway">
    <text evidence="1">Metabolic intermediate metabolism; (S)-3-hydroxy-3-methylglutaryl-CoA degradation; acetoacetate from (S)-3-hydroxy-3-methylglutaryl-CoA: step 1/1.</text>
</comment>
<dbReference type="OrthoDB" id="10253869at2759"/>
<evidence type="ECO:0000256" key="7">
    <source>
        <dbReference type="SAM" id="MobiDB-lite"/>
    </source>
</evidence>
<dbReference type="Pfam" id="PF00378">
    <property type="entry name" value="ECH_1"/>
    <property type="match status" value="1"/>
</dbReference>
<evidence type="ECO:0000313" key="8">
    <source>
        <dbReference type="EMBL" id="KAJ5308394.1"/>
    </source>
</evidence>
<dbReference type="EC" id="4.1.3.4" evidence="3"/>
<feature type="region of interest" description="Disordered" evidence="7">
    <location>
        <begin position="302"/>
        <end position="322"/>
    </location>
</feature>